<evidence type="ECO:0000259" key="6">
    <source>
        <dbReference type="PROSITE" id="PS50175"/>
    </source>
</evidence>
<dbReference type="SUPFAM" id="SSF50630">
    <property type="entry name" value="Acid proteases"/>
    <property type="match status" value="2"/>
</dbReference>
<evidence type="ECO:0000256" key="1">
    <source>
        <dbReference type="ARBA" id="ARBA00009136"/>
    </source>
</evidence>
<dbReference type="Gene3D" id="2.40.70.10">
    <property type="entry name" value="Acid Proteases"/>
    <property type="match status" value="2"/>
</dbReference>
<proteinExistence type="inferred from homology"/>
<comment type="similarity">
    <text evidence="1">Belongs to the DDI1 family.</text>
</comment>
<dbReference type="InterPro" id="IPR001995">
    <property type="entry name" value="Peptidase_A2_cat"/>
</dbReference>
<dbReference type="PANTHER" id="PTHR12917">
    <property type="entry name" value="ASPARTYL PROTEASE DDI-RELATED"/>
    <property type="match status" value="1"/>
</dbReference>
<evidence type="ECO:0000256" key="4">
    <source>
        <dbReference type="ARBA" id="ARBA00022801"/>
    </source>
</evidence>
<dbReference type="InterPro" id="IPR001969">
    <property type="entry name" value="Aspartic_peptidase_AS"/>
</dbReference>
<dbReference type="Pfam" id="PF13975">
    <property type="entry name" value="gag-asp_proteas"/>
    <property type="match status" value="1"/>
</dbReference>
<protein>
    <recommendedName>
        <fullName evidence="6">Peptidase A2 domain-containing protein</fullName>
    </recommendedName>
</protein>
<reference evidence="8" key="1">
    <citation type="journal article" date="2019" name="Int. J. Syst. Evol. Microbiol.">
        <title>The Global Catalogue of Microorganisms (GCM) 10K type strain sequencing project: providing services to taxonomists for standard genome sequencing and annotation.</title>
        <authorList>
            <consortium name="The Broad Institute Genomics Platform"/>
            <consortium name="The Broad Institute Genome Sequencing Center for Infectious Disease"/>
            <person name="Wu L."/>
            <person name="Ma J."/>
        </authorList>
    </citation>
    <scope>NUCLEOTIDE SEQUENCE [LARGE SCALE GENOMIC DNA]</scope>
    <source>
        <strain evidence="8">JCM 15089</strain>
    </source>
</reference>
<evidence type="ECO:0000313" key="8">
    <source>
        <dbReference type="Proteomes" id="UP001499951"/>
    </source>
</evidence>
<dbReference type="EMBL" id="BAAADD010000004">
    <property type="protein sequence ID" value="GAA0570345.1"/>
    <property type="molecule type" value="Genomic_DNA"/>
</dbReference>
<name>A0ABP3PM24_9PROT</name>
<organism evidence="7 8">
    <name type="scientific">Rhizomicrobium electricum</name>
    <dbReference type="NCBI Taxonomy" id="480070"/>
    <lineage>
        <taxon>Bacteria</taxon>
        <taxon>Pseudomonadati</taxon>
        <taxon>Pseudomonadota</taxon>
        <taxon>Alphaproteobacteria</taxon>
        <taxon>Micropepsales</taxon>
        <taxon>Micropepsaceae</taxon>
        <taxon>Rhizomicrobium</taxon>
    </lineage>
</organism>
<feature type="domain" description="Peptidase A2" evidence="6">
    <location>
        <begin position="63"/>
        <end position="143"/>
    </location>
</feature>
<feature type="signal peptide" evidence="5">
    <location>
        <begin position="1"/>
        <end position="21"/>
    </location>
</feature>
<gene>
    <name evidence="7" type="ORF">GCM10008942_18950</name>
</gene>
<evidence type="ECO:0000313" key="7">
    <source>
        <dbReference type="EMBL" id="GAA0570345.1"/>
    </source>
</evidence>
<feature type="chain" id="PRO_5047402332" description="Peptidase A2 domain-containing protein" evidence="5">
    <location>
        <begin position="22"/>
        <end position="301"/>
    </location>
</feature>
<comment type="caution">
    <text evidence="7">The sequence shown here is derived from an EMBL/GenBank/DDBJ whole genome shotgun (WGS) entry which is preliminary data.</text>
</comment>
<keyword evidence="3" id="KW-0064">Aspartyl protease</keyword>
<dbReference type="InterPro" id="IPR021109">
    <property type="entry name" value="Peptidase_aspartic_dom_sf"/>
</dbReference>
<keyword evidence="8" id="KW-1185">Reference proteome</keyword>
<accession>A0ABP3PM24</accession>
<dbReference type="RefSeq" id="WP_166929387.1">
    <property type="nucleotide sequence ID" value="NZ_BAAADD010000004.1"/>
</dbReference>
<dbReference type="PANTHER" id="PTHR12917:SF1">
    <property type="entry name" value="AT13091P"/>
    <property type="match status" value="1"/>
</dbReference>
<keyword evidence="2" id="KW-0645">Protease</keyword>
<evidence type="ECO:0000256" key="2">
    <source>
        <dbReference type="ARBA" id="ARBA00022670"/>
    </source>
</evidence>
<dbReference type="InterPro" id="IPR034122">
    <property type="entry name" value="Retropepsin-like_bacterial"/>
</dbReference>
<evidence type="ECO:0000256" key="3">
    <source>
        <dbReference type="ARBA" id="ARBA00022750"/>
    </source>
</evidence>
<dbReference type="PROSITE" id="PS00141">
    <property type="entry name" value="ASP_PROTEASE"/>
    <property type="match status" value="1"/>
</dbReference>
<sequence>MLKRTAGCLALAMMATVAAVAADPAPSAVPPSVCKLHLYAALDMEMDNTGRITVPIALNGTPQRIMLDTGAAQTMIAHQTVEALGLKTKAAPYGAGMKRFGGRFDDQQVTISEFAIGEMKGRDVPLFVRSDDFDSAGLLGTDVLRNFDLELDFANASLKLIAPNDCEYKTYWTSSHYGVVPFVVGRNHIVVKMKLDGEDINAILDTGAADSVMSLERAAKVFDLDKKALDRSRHYPFKTLSFGDVSVSNPAIELVPGREAAVLGGGRWDRNMIVGMGVLRRLHLYIDFKHQLLYVTPATQY</sequence>
<evidence type="ECO:0000256" key="5">
    <source>
        <dbReference type="SAM" id="SignalP"/>
    </source>
</evidence>
<dbReference type="PROSITE" id="PS50175">
    <property type="entry name" value="ASP_PROT_RETROV"/>
    <property type="match status" value="1"/>
</dbReference>
<dbReference type="CDD" id="cd05483">
    <property type="entry name" value="retropepsin_like_bacteria"/>
    <property type="match status" value="1"/>
</dbReference>
<dbReference type="Proteomes" id="UP001499951">
    <property type="component" value="Unassembled WGS sequence"/>
</dbReference>
<keyword evidence="4" id="KW-0378">Hydrolase</keyword>
<keyword evidence="5" id="KW-0732">Signal</keyword>